<dbReference type="Gene3D" id="3.30.2390.20">
    <property type="entry name" value="Type VII secretion system EccB, repeat 1 domain"/>
    <property type="match status" value="1"/>
</dbReference>
<evidence type="ECO:0000256" key="5">
    <source>
        <dbReference type="ARBA" id="ARBA00022519"/>
    </source>
</evidence>
<proteinExistence type="inferred from homology"/>
<feature type="region of interest" description="Disordered" evidence="12">
    <location>
        <begin position="1"/>
        <end position="20"/>
    </location>
</feature>
<evidence type="ECO:0000256" key="11">
    <source>
        <dbReference type="ARBA" id="ARBA00023136"/>
    </source>
</evidence>
<evidence type="ECO:0000256" key="2">
    <source>
        <dbReference type="ARBA" id="ARBA00008149"/>
    </source>
</evidence>
<dbReference type="InterPro" id="IPR042485">
    <property type="entry name" value="T7SS_EccB_R3"/>
</dbReference>
<feature type="transmembrane region" description="Helical" evidence="13">
    <location>
        <begin position="70"/>
        <end position="90"/>
    </location>
</feature>
<keyword evidence="4" id="KW-1003">Cell membrane</keyword>
<keyword evidence="5" id="KW-0997">Cell inner membrane</keyword>
<evidence type="ECO:0000256" key="1">
    <source>
        <dbReference type="ARBA" id="ARBA00004377"/>
    </source>
</evidence>
<comment type="subcellular location">
    <subcellularLocation>
        <location evidence="1">Cell inner membrane</location>
        <topology evidence="1">Single-pass membrane protein</topology>
    </subcellularLocation>
</comment>
<protein>
    <submittedName>
        <fullName evidence="14">Type VII secretion protein EccB</fullName>
    </submittedName>
</protein>
<dbReference type="GO" id="GO:0005524">
    <property type="term" value="F:ATP binding"/>
    <property type="evidence" value="ECO:0007669"/>
    <property type="project" value="UniProtKB-KW"/>
</dbReference>
<keyword evidence="15" id="KW-1185">Reference proteome</keyword>
<dbReference type="InterPro" id="IPR044857">
    <property type="entry name" value="T7SS_EccB_R1"/>
</dbReference>
<organism evidence="14 15">
    <name type="scientific">Mycolicibacterium rutilum</name>
    <name type="common">Mycobacterium rutilum</name>
    <dbReference type="NCBI Taxonomy" id="370526"/>
    <lineage>
        <taxon>Bacteria</taxon>
        <taxon>Bacillati</taxon>
        <taxon>Actinomycetota</taxon>
        <taxon>Actinomycetes</taxon>
        <taxon>Mycobacteriales</taxon>
        <taxon>Mycobacteriaceae</taxon>
        <taxon>Mycolicibacterium</taxon>
    </lineage>
</organism>
<sequence>MSTPDDGDRRAFTSRTPANNNPERVVYRRGFVTRHQVSGWRFVMRRIASGVALHDTRMLVDPLRTQTRSVLVGALVLITGLAGCFVFSLIRPGGVAGNDAILADRTTSALYVRLGDAVHPVLNLTSARLIAGRPDNPTQVKTSEIDQFPRGNLVGIPGAPERMVQNTTHDAEWTVCDGVSGPAAGVTLIAGALTDGGERAAPLAGNEAVLVSNPSGPNAGTWLLWDGRRSRIDLADRAVTSALGLGTDPDVRPVAPGLFNAVPEAPALTPPAIPGAGEPPRYPLPVAAPVGSVVAAYAADNTLRHYAVLNDGLQPISPVLATIMRNTNSFGLDQPPRLGADDIARLPVATAIDTNAYPAEPFSVIDAADAPLTCAQWTRPADATGASLDLRSGVTLPVAEGLRTVALVGAGAGAAADHVVLTPGQGYLVQSVGQDGGGAATAPAGGAYFWLSDTGVRYGLDEDADDGPTSEAITALGLTEPAVPIPWSLLSQFAPGPTLSRADALLAHDGLAADPRPAVIRETP</sequence>
<evidence type="ECO:0000313" key="14">
    <source>
        <dbReference type="EMBL" id="SEH51325.1"/>
    </source>
</evidence>
<keyword evidence="3" id="KW-0813">Transport</keyword>
<dbReference type="GO" id="GO:0005886">
    <property type="term" value="C:plasma membrane"/>
    <property type="evidence" value="ECO:0007669"/>
    <property type="project" value="UniProtKB-SubCell"/>
</dbReference>
<keyword evidence="10 13" id="KW-1133">Transmembrane helix</keyword>
<evidence type="ECO:0000256" key="10">
    <source>
        <dbReference type="ARBA" id="ARBA00022989"/>
    </source>
</evidence>
<evidence type="ECO:0000256" key="3">
    <source>
        <dbReference type="ARBA" id="ARBA00022448"/>
    </source>
</evidence>
<evidence type="ECO:0000256" key="7">
    <source>
        <dbReference type="ARBA" id="ARBA00022741"/>
    </source>
</evidence>
<dbReference type="PANTHER" id="PTHR40765:SF2">
    <property type="entry name" value="ESX-2 SECRETION SYSTEM ATPASE ECCB2"/>
    <property type="match status" value="1"/>
</dbReference>
<feature type="compositionally biased region" description="Basic and acidic residues" evidence="12">
    <location>
        <begin position="1"/>
        <end position="11"/>
    </location>
</feature>
<dbReference type="GO" id="GO:0016787">
    <property type="term" value="F:hydrolase activity"/>
    <property type="evidence" value="ECO:0007669"/>
    <property type="project" value="UniProtKB-KW"/>
</dbReference>
<dbReference type="FunFam" id="3.30.2390.20:FF:000001">
    <property type="entry name" value="ESX-1 secretion system ATPase EccB1"/>
    <property type="match status" value="1"/>
</dbReference>
<gene>
    <name evidence="14" type="ORF">SAMN04489835_0787</name>
</gene>
<keyword evidence="8" id="KW-0378">Hydrolase</keyword>
<dbReference type="STRING" id="370526.SAMN04489835_0787"/>
<evidence type="ECO:0000256" key="8">
    <source>
        <dbReference type="ARBA" id="ARBA00022801"/>
    </source>
</evidence>
<dbReference type="OrthoDB" id="3847604at2"/>
<comment type="similarity">
    <text evidence="2">Belongs to the EccB family.</text>
</comment>
<evidence type="ECO:0000256" key="9">
    <source>
        <dbReference type="ARBA" id="ARBA00022840"/>
    </source>
</evidence>
<reference evidence="15" key="1">
    <citation type="submission" date="2016-10" db="EMBL/GenBank/DDBJ databases">
        <authorList>
            <person name="Varghese N."/>
            <person name="Submissions S."/>
        </authorList>
    </citation>
    <scope>NUCLEOTIDE SEQUENCE [LARGE SCALE GENOMIC DNA]</scope>
    <source>
        <strain evidence="15">DSM 45405</strain>
    </source>
</reference>
<dbReference type="RefSeq" id="WP_083406065.1">
    <property type="nucleotide sequence ID" value="NZ_LT629971.1"/>
</dbReference>
<evidence type="ECO:0000256" key="12">
    <source>
        <dbReference type="SAM" id="MobiDB-lite"/>
    </source>
</evidence>
<evidence type="ECO:0000256" key="4">
    <source>
        <dbReference type="ARBA" id="ARBA00022475"/>
    </source>
</evidence>
<dbReference type="Proteomes" id="UP000182915">
    <property type="component" value="Chromosome I"/>
</dbReference>
<evidence type="ECO:0000256" key="13">
    <source>
        <dbReference type="SAM" id="Phobius"/>
    </source>
</evidence>
<keyword evidence="6 13" id="KW-0812">Transmembrane</keyword>
<evidence type="ECO:0000313" key="15">
    <source>
        <dbReference type="Proteomes" id="UP000182915"/>
    </source>
</evidence>
<dbReference type="Gene3D" id="2.40.50.910">
    <property type="entry name" value="Type VII secretion system EccB, repeat 3 domain"/>
    <property type="match status" value="1"/>
</dbReference>
<dbReference type="PANTHER" id="PTHR40765">
    <property type="entry name" value="ESX-2 SECRETION SYSTEM ATPASE ECCB2"/>
    <property type="match status" value="1"/>
</dbReference>
<dbReference type="InterPro" id="IPR007795">
    <property type="entry name" value="T7SS_EccB"/>
</dbReference>
<name>A0A1H6IWA9_MYCRU</name>
<accession>A0A1H6IWA9</accession>
<keyword evidence="11 13" id="KW-0472">Membrane</keyword>
<dbReference type="Pfam" id="PF05108">
    <property type="entry name" value="T7SS_ESX1_EccB"/>
    <property type="match status" value="1"/>
</dbReference>
<dbReference type="GO" id="GO:0005576">
    <property type="term" value="C:extracellular region"/>
    <property type="evidence" value="ECO:0007669"/>
    <property type="project" value="TreeGrafter"/>
</dbReference>
<dbReference type="NCBIfam" id="TIGR03919">
    <property type="entry name" value="T7SS_EccB"/>
    <property type="match status" value="1"/>
</dbReference>
<dbReference type="AlphaFoldDB" id="A0A1H6IWA9"/>
<keyword evidence="7" id="KW-0547">Nucleotide-binding</keyword>
<keyword evidence="9" id="KW-0067">ATP-binding</keyword>
<dbReference type="EMBL" id="LT629971">
    <property type="protein sequence ID" value="SEH51325.1"/>
    <property type="molecule type" value="Genomic_DNA"/>
</dbReference>
<evidence type="ECO:0000256" key="6">
    <source>
        <dbReference type="ARBA" id="ARBA00022692"/>
    </source>
</evidence>